<proteinExistence type="predicted"/>
<protein>
    <submittedName>
        <fullName evidence="1">Uncharacterized protein</fullName>
    </submittedName>
</protein>
<evidence type="ECO:0000313" key="1">
    <source>
        <dbReference type="EMBL" id="WWX24845.1"/>
    </source>
</evidence>
<name>A0ABZ2J1P5_9CHLR</name>
<organism evidence="1 2">
    <name type="scientific">Candidatus Dehalogenimonas loeffleri</name>
    <dbReference type="NCBI Taxonomy" id="3127115"/>
    <lineage>
        <taxon>Bacteria</taxon>
        <taxon>Bacillati</taxon>
        <taxon>Chloroflexota</taxon>
        <taxon>Dehalococcoidia</taxon>
        <taxon>Dehalococcoidales</taxon>
        <taxon>Dehalococcoidaceae</taxon>
        <taxon>Dehalogenimonas</taxon>
    </lineage>
</organism>
<dbReference type="EMBL" id="CP146612">
    <property type="protein sequence ID" value="WWX24845.1"/>
    <property type="molecule type" value="Genomic_DNA"/>
</dbReference>
<gene>
    <name evidence="1" type="ORF">V8247_06155</name>
</gene>
<sequence length="90" mass="10298">MEIGKLYNHGGGELLGEVEYRLQSDDQSGWWGELIFMEFTRVPDGAGYYIEMADGRRGACSIKKRVNKAVHGIPPRYYYYFRGVSRLEAA</sequence>
<reference evidence="1 2" key="1">
    <citation type="submission" date="2024-03" db="EMBL/GenBank/DDBJ databases">
        <title>A Dehalogenimonas Isolated from Estuarine Sediments Dihaloeliminates Chlorinated Alkanes.</title>
        <authorList>
            <person name="Yang Y."/>
            <person name="Wang H."/>
        </authorList>
    </citation>
    <scope>NUCLEOTIDE SEQUENCE [LARGE SCALE GENOMIC DNA]</scope>
    <source>
        <strain evidence="1 2">W</strain>
    </source>
</reference>
<dbReference type="Proteomes" id="UP001375370">
    <property type="component" value="Chromosome"/>
</dbReference>
<evidence type="ECO:0000313" key="2">
    <source>
        <dbReference type="Proteomes" id="UP001375370"/>
    </source>
</evidence>
<keyword evidence="2" id="KW-1185">Reference proteome</keyword>
<accession>A0ABZ2J1P5</accession>
<dbReference type="RefSeq" id="WP_338736966.1">
    <property type="nucleotide sequence ID" value="NZ_CP146612.1"/>
</dbReference>